<dbReference type="Gene3D" id="3.40.50.300">
    <property type="entry name" value="P-loop containing nucleotide triphosphate hydrolases"/>
    <property type="match status" value="1"/>
</dbReference>
<organism evidence="3 4">
    <name type="scientific">Obba rivulosa</name>
    <dbReference type="NCBI Taxonomy" id="1052685"/>
    <lineage>
        <taxon>Eukaryota</taxon>
        <taxon>Fungi</taxon>
        <taxon>Dikarya</taxon>
        <taxon>Basidiomycota</taxon>
        <taxon>Agaricomycotina</taxon>
        <taxon>Agaricomycetes</taxon>
        <taxon>Polyporales</taxon>
        <taxon>Gelatoporiaceae</taxon>
        <taxon>Obba</taxon>
    </lineage>
</organism>
<evidence type="ECO:0000259" key="2">
    <source>
        <dbReference type="Pfam" id="PF13521"/>
    </source>
</evidence>
<reference evidence="3 4" key="1">
    <citation type="submission" date="2016-07" db="EMBL/GenBank/DDBJ databases">
        <title>Draft genome of the white-rot fungus Obba rivulosa 3A-2.</title>
        <authorList>
            <consortium name="DOE Joint Genome Institute"/>
            <person name="Miettinen O."/>
            <person name="Riley R."/>
            <person name="Acob R."/>
            <person name="Barry K."/>
            <person name="Cullen D."/>
            <person name="De Vries R."/>
            <person name="Hainaut M."/>
            <person name="Hatakka A."/>
            <person name="Henrissat B."/>
            <person name="Hilden K."/>
            <person name="Kuo R."/>
            <person name="Labutti K."/>
            <person name="Lipzen A."/>
            <person name="Makela M.R."/>
            <person name="Sandor L."/>
            <person name="Spatafora J.W."/>
            <person name="Grigoriev I.V."/>
            <person name="Hibbett D.S."/>
        </authorList>
    </citation>
    <scope>NUCLEOTIDE SEQUENCE [LARGE SCALE GENOMIC DNA]</scope>
    <source>
        <strain evidence="3 4">3A-2</strain>
    </source>
</reference>
<dbReference type="InterPro" id="IPR027417">
    <property type="entry name" value="P-loop_NTPase"/>
</dbReference>
<protein>
    <recommendedName>
        <fullName evidence="2">NadR/Ttd14 AAA domain-containing protein</fullName>
    </recommendedName>
</protein>
<accession>A0A8E2AU59</accession>
<keyword evidence="4" id="KW-1185">Reference proteome</keyword>
<dbReference type="SUPFAM" id="SSF52540">
    <property type="entry name" value="P-loop containing nucleoside triphosphate hydrolases"/>
    <property type="match status" value="1"/>
</dbReference>
<dbReference type="Proteomes" id="UP000250043">
    <property type="component" value="Unassembled WGS sequence"/>
</dbReference>
<dbReference type="CDD" id="cd02019">
    <property type="entry name" value="NK"/>
    <property type="match status" value="1"/>
</dbReference>
<dbReference type="EMBL" id="KV722392">
    <property type="protein sequence ID" value="OCH91053.1"/>
    <property type="molecule type" value="Genomic_DNA"/>
</dbReference>
<name>A0A8E2AU59_9APHY</name>
<proteinExistence type="predicted"/>
<evidence type="ECO:0000256" key="1">
    <source>
        <dbReference type="SAM" id="MobiDB-lite"/>
    </source>
</evidence>
<evidence type="ECO:0000313" key="3">
    <source>
        <dbReference type="EMBL" id="OCH91053.1"/>
    </source>
</evidence>
<dbReference type="InterPro" id="IPR038727">
    <property type="entry name" value="NadR/Ttd14_AAA_dom"/>
</dbReference>
<dbReference type="OrthoDB" id="6118920at2759"/>
<evidence type="ECO:0000313" key="4">
    <source>
        <dbReference type="Proteomes" id="UP000250043"/>
    </source>
</evidence>
<dbReference type="AlphaFoldDB" id="A0A8E2AU59"/>
<feature type="region of interest" description="Disordered" evidence="1">
    <location>
        <begin position="1"/>
        <end position="29"/>
    </location>
</feature>
<feature type="domain" description="NadR/Ttd14 AAA" evidence="2">
    <location>
        <begin position="40"/>
        <end position="206"/>
    </location>
</feature>
<gene>
    <name evidence="3" type="ORF">OBBRIDRAFT_753829</name>
</gene>
<dbReference type="Pfam" id="PF13521">
    <property type="entry name" value="AAA_28"/>
    <property type="match status" value="1"/>
</dbReference>
<sequence>MDGTTSNPSCIAVDEESHGEVNDSITQPKTAPWSRNGIAIFVIGPSSSGKSTLCDALAAALGIDSARYIKEVARSVMRQTGFTRAHTDTYEMQYAIMTAQLAAEEQVLQMPFKEGIVMLSDRSAIDPIVYAATSQAPGASERERLLLGDAALRAILPLYRRSLFVLLEPVTEWLTDDGVRSLEDPWKYNEVLTTMLHNLGIPFIQIGEETKDIGTRVELVRNCLQAASTQLL</sequence>